<organism evidence="2 3">
    <name type="scientific">Folsomia candida</name>
    <name type="common">Springtail</name>
    <dbReference type="NCBI Taxonomy" id="158441"/>
    <lineage>
        <taxon>Eukaryota</taxon>
        <taxon>Metazoa</taxon>
        <taxon>Ecdysozoa</taxon>
        <taxon>Arthropoda</taxon>
        <taxon>Hexapoda</taxon>
        <taxon>Collembola</taxon>
        <taxon>Entomobryomorpha</taxon>
        <taxon>Isotomoidea</taxon>
        <taxon>Isotomidae</taxon>
        <taxon>Proisotominae</taxon>
        <taxon>Folsomia</taxon>
    </lineage>
</organism>
<sequence length="156" mass="16586">MSEIIVQNNSKDKCFSFGSLFVGSTGGAALGYLTKVFDPKKPVDKMTIAMTSDSFRNNRYLKPLQNIQLGGNFYWRVGGQVVGAMVLYSYLECKFQGGWSKRSLVDCMFAGAITGGAFALSGVPLGGGSLKTGAALGAGGFAAYAGIMYLLFRRTS</sequence>
<protein>
    <submittedName>
        <fullName evidence="2">Uncharacterized protein</fullName>
    </submittedName>
</protein>
<gene>
    <name evidence="2" type="ORF">Fcan01_07190</name>
</gene>
<dbReference type="AlphaFoldDB" id="A0A226EKQ7"/>
<evidence type="ECO:0000313" key="2">
    <source>
        <dbReference type="EMBL" id="OXA57166.1"/>
    </source>
</evidence>
<keyword evidence="1" id="KW-1133">Transmembrane helix</keyword>
<feature type="transmembrane region" description="Helical" evidence="1">
    <location>
        <begin position="103"/>
        <end position="121"/>
    </location>
</feature>
<keyword evidence="3" id="KW-1185">Reference proteome</keyword>
<dbReference type="Proteomes" id="UP000198287">
    <property type="component" value="Unassembled WGS sequence"/>
</dbReference>
<dbReference type="EMBL" id="LNIX01000003">
    <property type="protein sequence ID" value="OXA57166.1"/>
    <property type="molecule type" value="Genomic_DNA"/>
</dbReference>
<dbReference type="OMA" id="LITEPYW"/>
<evidence type="ECO:0000313" key="3">
    <source>
        <dbReference type="Proteomes" id="UP000198287"/>
    </source>
</evidence>
<accession>A0A226EKQ7</accession>
<evidence type="ECO:0000256" key="1">
    <source>
        <dbReference type="SAM" id="Phobius"/>
    </source>
</evidence>
<comment type="caution">
    <text evidence="2">The sequence shown here is derived from an EMBL/GenBank/DDBJ whole genome shotgun (WGS) entry which is preliminary data.</text>
</comment>
<reference evidence="2 3" key="1">
    <citation type="submission" date="2015-12" db="EMBL/GenBank/DDBJ databases">
        <title>The genome of Folsomia candida.</title>
        <authorList>
            <person name="Faddeeva A."/>
            <person name="Derks M.F."/>
            <person name="Anvar Y."/>
            <person name="Smit S."/>
            <person name="Van Straalen N."/>
            <person name="Roelofs D."/>
        </authorList>
    </citation>
    <scope>NUCLEOTIDE SEQUENCE [LARGE SCALE GENOMIC DNA]</scope>
    <source>
        <strain evidence="2 3">VU population</strain>
        <tissue evidence="2">Whole body</tissue>
    </source>
</reference>
<name>A0A226EKQ7_FOLCA</name>
<proteinExistence type="predicted"/>
<feature type="transmembrane region" description="Helical" evidence="1">
    <location>
        <begin position="14"/>
        <end position="33"/>
    </location>
</feature>
<keyword evidence="1" id="KW-0812">Transmembrane</keyword>
<dbReference type="OrthoDB" id="10534908at2759"/>
<keyword evidence="1" id="KW-0472">Membrane</keyword>
<feature type="transmembrane region" description="Helical" evidence="1">
    <location>
        <begin position="133"/>
        <end position="152"/>
    </location>
</feature>